<proteinExistence type="predicted"/>
<keyword evidence="3" id="KW-1185">Reference proteome</keyword>
<reference evidence="2" key="1">
    <citation type="submission" date="2020-07" db="EMBL/GenBank/DDBJ databases">
        <authorList>
            <person name="Nieuwenhuis M."/>
            <person name="Van De Peppel L.J.J."/>
        </authorList>
    </citation>
    <scope>NUCLEOTIDE SEQUENCE</scope>
    <source>
        <strain evidence="2">AP01</strain>
        <tissue evidence="2">Mycelium</tissue>
    </source>
</reference>
<accession>A0A9P7FQ60</accession>
<protein>
    <submittedName>
        <fullName evidence="2">Uncharacterized protein</fullName>
    </submittedName>
</protein>
<organism evidence="2 3">
    <name type="scientific">Asterophora parasitica</name>
    <dbReference type="NCBI Taxonomy" id="117018"/>
    <lineage>
        <taxon>Eukaryota</taxon>
        <taxon>Fungi</taxon>
        <taxon>Dikarya</taxon>
        <taxon>Basidiomycota</taxon>
        <taxon>Agaricomycotina</taxon>
        <taxon>Agaricomycetes</taxon>
        <taxon>Agaricomycetidae</taxon>
        <taxon>Agaricales</taxon>
        <taxon>Tricholomatineae</taxon>
        <taxon>Lyophyllaceae</taxon>
        <taxon>Asterophora</taxon>
    </lineage>
</organism>
<evidence type="ECO:0000313" key="3">
    <source>
        <dbReference type="Proteomes" id="UP000775547"/>
    </source>
</evidence>
<reference evidence="2" key="2">
    <citation type="submission" date="2021-10" db="EMBL/GenBank/DDBJ databases">
        <title>Phylogenomics reveals ancestral predisposition of the termite-cultivated fungus Termitomyces towards a domesticated lifestyle.</title>
        <authorList>
            <person name="Auxier B."/>
            <person name="Grum-Grzhimaylo A."/>
            <person name="Cardenas M.E."/>
            <person name="Lodge J.D."/>
            <person name="Laessoe T."/>
            <person name="Pedersen O."/>
            <person name="Smith M.E."/>
            <person name="Kuyper T.W."/>
            <person name="Franco-Molano E.A."/>
            <person name="Baroni T.J."/>
            <person name="Aanen D.K."/>
        </authorList>
    </citation>
    <scope>NUCLEOTIDE SEQUENCE</scope>
    <source>
        <strain evidence="2">AP01</strain>
        <tissue evidence="2">Mycelium</tissue>
    </source>
</reference>
<feature type="compositionally biased region" description="Low complexity" evidence="1">
    <location>
        <begin position="136"/>
        <end position="153"/>
    </location>
</feature>
<dbReference type="Proteomes" id="UP000775547">
    <property type="component" value="Unassembled WGS sequence"/>
</dbReference>
<dbReference type="AlphaFoldDB" id="A0A9P7FQ60"/>
<comment type="caution">
    <text evidence="2">The sequence shown here is derived from an EMBL/GenBank/DDBJ whole genome shotgun (WGS) entry which is preliminary data.</text>
</comment>
<feature type="region of interest" description="Disordered" evidence="1">
    <location>
        <begin position="186"/>
        <end position="224"/>
    </location>
</feature>
<feature type="compositionally biased region" description="Low complexity" evidence="1">
    <location>
        <begin position="104"/>
        <end position="119"/>
    </location>
</feature>
<gene>
    <name evidence="2" type="ORF">DXG03_004842</name>
</gene>
<feature type="region of interest" description="Disordered" evidence="1">
    <location>
        <begin position="101"/>
        <end position="154"/>
    </location>
</feature>
<evidence type="ECO:0000313" key="2">
    <source>
        <dbReference type="EMBL" id="KAG5636279.1"/>
    </source>
</evidence>
<dbReference type="EMBL" id="JABCKV010002986">
    <property type="protein sequence ID" value="KAG5636279.1"/>
    <property type="molecule type" value="Genomic_DNA"/>
</dbReference>
<sequence>MRTGAYVADLPGDVPGWDSAAVPLEWADTALFDLDAWGGGKKMSMSMDLSGLYDDVHRHEKDNDSAGHPAGPAYALEHDIHSLPPLPRAFRPVFTNPFSSATKSSFGPSSAPTPSTPFSEHPENSPPHSRGDDSETSTGTVASVPTPSTSTPAKLRSRLEMDLDPHALFARMSLDDSDVGIFAFRRRSGQWDSSESSDSERAWNPIRIPALPMRGNSGDTSGES</sequence>
<evidence type="ECO:0000256" key="1">
    <source>
        <dbReference type="SAM" id="MobiDB-lite"/>
    </source>
</evidence>
<name>A0A9P7FQ60_9AGAR</name>